<protein>
    <submittedName>
        <fullName evidence="3">Uncharacterized protein</fullName>
    </submittedName>
</protein>
<organism evidence="3">
    <name type="scientific">Tetraselmis sp. GSL018</name>
    <dbReference type="NCBI Taxonomy" id="582737"/>
    <lineage>
        <taxon>Eukaryota</taxon>
        <taxon>Viridiplantae</taxon>
        <taxon>Chlorophyta</taxon>
        <taxon>core chlorophytes</taxon>
        <taxon>Chlorodendrophyceae</taxon>
        <taxon>Chlorodendrales</taxon>
        <taxon>Chlorodendraceae</taxon>
        <taxon>Tetraselmis</taxon>
    </lineage>
</organism>
<sequence length="481" mass="53467">MLVECFGKIVQDSKYKERQKPGSHISKRSLKALQSSKRKPDPAHMKDLSDISETAPYPEDGASGQLKDVQNFEQLEFELQNCKLEISRLQEEVAVWENMAANLSEQVQVRDSRVQVLLQELNTCKTTCERLRKQNCNCWDSERSTSGRKNMPQSSCKLSEKFGDMSAEREQRFISRAAPFASLDSAGAADSTEGFTMNNVRNCLGDIVSSKHRNIPQVAFYSLREKLENIQHEVASSSKRVRSTEAKLQTLLAESLDQILTFESSTFSKDEGHSCDSTAVARHIAEPPTVLCSAKCMTPRSRHRGGQVQDDVYDGSCSRRASLPVEELLTASKANAENTSLSTEVRECRWSSEADTGFGQRTGHAAASQIGQSGGARLAFAPSSCTYDSRKWLFSIPELVRSRTRDKLGWVEAISKELQRCTQGNAESVLERIKQEGSFQRLSDARSAFGVYVCDVFRQNANAVFDVEEVVPRVGASNSDA</sequence>
<gene>
    <name evidence="3" type="ORF">TSPGSL018_17508</name>
</gene>
<name>A0A061QVW1_9CHLO</name>
<proteinExistence type="predicted"/>
<feature type="region of interest" description="Disordered" evidence="2">
    <location>
        <begin position="17"/>
        <end position="64"/>
    </location>
</feature>
<reference evidence="3" key="1">
    <citation type="submission" date="2014-05" db="EMBL/GenBank/DDBJ databases">
        <title>The transcriptome of the halophilic microalga Tetraselmis sp. GSL018 isolated from the Great Salt Lake, Utah.</title>
        <authorList>
            <person name="Jinkerson R.E."/>
            <person name="D'Adamo S."/>
            <person name="Posewitz M.C."/>
        </authorList>
    </citation>
    <scope>NUCLEOTIDE SEQUENCE</scope>
    <source>
        <strain evidence="3">GSL018</strain>
    </source>
</reference>
<feature type="compositionally biased region" description="Basic and acidic residues" evidence="2">
    <location>
        <begin position="38"/>
        <end position="49"/>
    </location>
</feature>
<evidence type="ECO:0000313" key="3">
    <source>
        <dbReference type="EMBL" id="JAC64797.1"/>
    </source>
</evidence>
<evidence type="ECO:0000256" key="1">
    <source>
        <dbReference type="SAM" id="Coils"/>
    </source>
</evidence>
<evidence type="ECO:0000256" key="2">
    <source>
        <dbReference type="SAM" id="MobiDB-lite"/>
    </source>
</evidence>
<feature type="coiled-coil region" evidence="1">
    <location>
        <begin position="72"/>
        <end position="134"/>
    </location>
</feature>
<accession>A0A061QVW1</accession>
<dbReference type="EMBL" id="GBEZ01022001">
    <property type="protein sequence ID" value="JAC64797.1"/>
    <property type="molecule type" value="Transcribed_RNA"/>
</dbReference>
<dbReference type="AlphaFoldDB" id="A0A061QVW1"/>
<keyword evidence="1" id="KW-0175">Coiled coil</keyword>